<dbReference type="InterPro" id="IPR020013">
    <property type="entry name" value="Flagellar_FlgE/F/G"/>
</dbReference>
<dbReference type="InterPro" id="IPR037058">
    <property type="entry name" value="Falgellar_hook_FlgE_sf"/>
</dbReference>
<organism evidence="10 11">
    <name type="scientific">Thermanaerovibrio acidaminovorans (strain ATCC 49978 / DSM 6589 / Su883)</name>
    <name type="common">Selenomonas acidaminovorans</name>
    <dbReference type="NCBI Taxonomy" id="525903"/>
    <lineage>
        <taxon>Bacteria</taxon>
        <taxon>Thermotogati</taxon>
        <taxon>Synergistota</taxon>
        <taxon>Synergistia</taxon>
        <taxon>Synergistales</taxon>
        <taxon>Synergistaceae</taxon>
        <taxon>Thermanaerovibrio</taxon>
    </lineage>
</organism>
<proteinExistence type="inferred from homology"/>
<dbReference type="EMBL" id="CP001818">
    <property type="protein sequence ID" value="ACZ19559.1"/>
    <property type="molecule type" value="Genomic_DNA"/>
</dbReference>
<dbReference type="PANTHER" id="PTHR30435">
    <property type="entry name" value="FLAGELLAR PROTEIN"/>
    <property type="match status" value="1"/>
</dbReference>
<dbReference type="GO" id="GO:0009424">
    <property type="term" value="C:bacterial-type flagellum hook"/>
    <property type="evidence" value="ECO:0007669"/>
    <property type="project" value="TreeGrafter"/>
</dbReference>
<dbReference type="Proteomes" id="UP000002030">
    <property type="component" value="Chromosome"/>
</dbReference>
<dbReference type="eggNOG" id="COG1749">
    <property type="taxonomic scope" value="Bacteria"/>
</dbReference>
<keyword evidence="11" id="KW-1185">Reference proteome</keyword>
<dbReference type="InterPro" id="IPR010930">
    <property type="entry name" value="Flg_bb/hook_C_dom"/>
</dbReference>
<dbReference type="InterPro" id="IPR001444">
    <property type="entry name" value="Flag_bb_rod_N"/>
</dbReference>
<dbReference type="OrthoDB" id="9804559at2"/>
<evidence type="ECO:0000256" key="4">
    <source>
        <dbReference type="ARBA" id="ARBA00023143"/>
    </source>
</evidence>
<evidence type="ECO:0000259" key="7">
    <source>
        <dbReference type="Pfam" id="PF06429"/>
    </source>
</evidence>
<feature type="domain" description="Flagellar basal body rod protein N-terminal" evidence="6">
    <location>
        <begin position="5"/>
        <end position="35"/>
    </location>
</feature>
<evidence type="ECO:0000313" key="10">
    <source>
        <dbReference type="EMBL" id="ACZ19559.1"/>
    </source>
</evidence>
<accession>D1B6B8</accession>
<comment type="subcellular location">
    <subcellularLocation>
        <location evidence="1 5">Bacterial flagellum basal body</location>
    </subcellularLocation>
</comment>
<dbReference type="KEGG" id="tai:Taci_1328"/>
<dbReference type="HOGENOM" id="CLU_013687_2_4_0"/>
<comment type="function">
    <text evidence="5">A flexible structure which links the flagellar filament to the drive apparatus in the basal body.</text>
</comment>
<dbReference type="PANTHER" id="PTHR30435:SF1">
    <property type="entry name" value="FLAGELLAR HOOK PROTEIN FLGE"/>
    <property type="match status" value="1"/>
</dbReference>
<dbReference type="PATRIC" id="fig|525903.6.peg.1329"/>
<dbReference type="Pfam" id="PF06429">
    <property type="entry name" value="Flg_bbr_C"/>
    <property type="match status" value="1"/>
</dbReference>
<dbReference type="GO" id="GO:0005829">
    <property type="term" value="C:cytosol"/>
    <property type="evidence" value="ECO:0007669"/>
    <property type="project" value="TreeGrafter"/>
</dbReference>
<dbReference type="Pfam" id="PF07559">
    <property type="entry name" value="FlgE_D2"/>
    <property type="match status" value="1"/>
</dbReference>
<dbReference type="EnsemblBacteria" id="ACZ19559">
    <property type="protein sequence ID" value="ACZ19559"/>
    <property type="gene ID" value="Taci_1328"/>
</dbReference>
<evidence type="ECO:0000259" key="8">
    <source>
        <dbReference type="Pfam" id="PF07559"/>
    </source>
</evidence>
<dbReference type="Pfam" id="PF22692">
    <property type="entry name" value="LlgE_F_G_D1"/>
    <property type="match status" value="1"/>
</dbReference>
<dbReference type="GO" id="GO:0009425">
    <property type="term" value="C:bacterial-type flagellum basal body"/>
    <property type="evidence" value="ECO:0007669"/>
    <property type="project" value="UniProtKB-SubCell"/>
</dbReference>
<dbReference type="InterPro" id="IPR037925">
    <property type="entry name" value="FlgE/F/G-like"/>
</dbReference>
<name>D1B6B8_THEAS</name>
<evidence type="ECO:0000259" key="9">
    <source>
        <dbReference type="Pfam" id="PF22692"/>
    </source>
</evidence>
<evidence type="ECO:0000259" key="6">
    <source>
        <dbReference type="Pfam" id="PF00460"/>
    </source>
</evidence>
<reference evidence="10 11" key="1">
    <citation type="journal article" date="2009" name="Stand. Genomic Sci.">
        <title>Complete genome sequence of Thermanaerovibrio acidaminovorans type strain (Su883).</title>
        <authorList>
            <person name="Chovatia M."/>
            <person name="Sikorski J."/>
            <person name="Schroder M."/>
            <person name="Lapidus A."/>
            <person name="Nolan M."/>
            <person name="Tice H."/>
            <person name="Glavina Del Rio T."/>
            <person name="Copeland A."/>
            <person name="Cheng J.F."/>
            <person name="Lucas S."/>
            <person name="Chen F."/>
            <person name="Bruce D."/>
            <person name="Goodwin L."/>
            <person name="Pitluck S."/>
            <person name="Ivanova N."/>
            <person name="Mavromatis K."/>
            <person name="Ovchinnikova G."/>
            <person name="Pati A."/>
            <person name="Chen A."/>
            <person name="Palaniappan K."/>
            <person name="Land M."/>
            <person name="Hauser L."/>
            <person name="Chang Y.J."/>
            <person name="Jeffries C.D."/>
            <person name="Chain P."/>
            <person name="Saunders E."/>
            <person name="Detter J.C."/>
            <person name="Brettin T."/>
            <person name="Rohde M."/>
            <person name="Goker M."/>
            <person name="Spring S."/>
            <person name="Bristow J."/>
            <person name="Markowitz V."/>
            <person name="Hugenholtz P."/>
            <person name="Kyrpides N.C."/>
            <person name="Klenk H.P."/>
            <person name="Eisen J.A."/>
        </authorList>
    </citation>
    <scope>NUCLEOTIDE SEQUENCE [LARGE SCALE GENOMIC DNA]</scope>
    <source>
        <strain evidence="11">ATCC 49978 / DSM 6589 / Su883</strain>
    </source>
</reference>
<dbReference type="SUPFAM" id="SSF117143">
    <property type="entry name" value="Flagellar hook protein flgE"/>
    <property type="match status" value="2"/>
</dbReference>
<keyword evidence="4 5" id="KW-0975">Bacterial flagellum</keyword>
<evidence type="ECO:0000256" key="1">
    <source>
        <dbReference type="ARBA" id="ARBA00004117"/>
    </source>
</evidence>
<dbReference type="GO" id="GO:0071978">
    <property type="term" value="P:bacterial-type flagellum-dependent swarming motility"/>
    <property type="evidence" value="ECO:0007669"/>
    <property type="project" value="TreeGrafter"/>
</dbReference>
<protein>
    <recommendedName>
        <fullName evidence="3 5">Flagellar hook protein FlgE</fullName>
    </recommendedName>
</protein>
<evidence type="ECO:0000256" key="2">
    <source>
        <dbReference type="ARBA" id="ARBA00009677"/>
    </source>
</evidence>
<evidence type="ECO:0000256" key="5">
    <source>
        <dbReference type="RuleBase" id="RU362116"/>
    </source>
</evidence>
<evidence type="ECO:0000313" key="11">
    <source>
        <dbReference type="Proteomes" id="UP000002030"/>
    </source>
</evidence>
<dbReference type="InterPro" id="IPR019776">
    <property type="entry name" value="Flagellar_basal_body_rod_CS"/>
</dbReference>
<feature type="domain" description="Flagellar hook protein FlgE/F/G-like D1" evidence="9">
    <location>
        <begin position="98"/>
        <end position="164"/>
    </location>
</feature>
<dbReference type="Gene3D" id="2.60.98.20">
    <property type="entry name" value="Flagellar hook protein FlgE"/>
    <property type="match status" value="1"/>
</dbReference>
<dbReference type="AlphaFoldDB" id="D1B6B8"/>
<sequence>MLRSLYSGVSGVKGHQTYLDVVGNNIANVNTTGFKRSNVLFQDLLYQNVRGAMAPDAGQGRGGINPMQVGLGSMVGAVETIHTQGTMQYTGNRNDFGISGDGYFVVKTGADTFYTRAGSATMDSGGNLVMSGMGYIYQGYKMSKDPTDPTKYVEGPLGDINIPVGQKLEANKTTLGGYRCNLDSRVKAHLPMGITGNDSEFKIVLGTNTYTLNQVSEGGAVASFMTLSDGTNSVTLGFPAAGPIVDPTSLLPNLTQITTAGAFTGASYDPATGKLTVTDGTNSSTVDLAALMDFQVLSVKDALNNTYYYLAEFNDVATTGDKELVLWGPDASAGGAMTRYSVTVPTRRDGTFDLSAATNLLAAAQSPTGNAVTVQATTDGLGLVVKDGATTVATLNQRLSSVHTSKMDIYDSLGNAHTLEVSWEKIDNNQWRWRAFLPSEPGITMTDNTGVINFTSEGKIEGVDTFDVTINFAALGAEDSTVRLDFSGRSFDKDAIEGVTQYGSAFTTKAYYQDGYPMGVLQDYAVSSDGTVQGVYSNGQRQPLYKLALALFANPQGLFKESGTVFSQSANSGIAQIVKPMEGGAGRIMGSNLEMSNVDLSQEFVNLIVAQRGFQANARVITTSDQVLEELINLKR</sequence>
<evidence type="ECO:0000256" key="3">
    <source>
        <dbReference type="ARBA" id="ARBA00019015"/>
    </source>
</evidence>
<feature type="domain" description="Flagellar hook protein FlgE D2" evidence="8">
    <location>
        <begin position="400"/>
        <end position="516"/>
    </location>
</feature>
<dbReference type="RefSeq" id="WP_012870070.1">
    <property type="nucleotide sequence ID" value="NC_013522.1"/>
</dbReference>
<dbReference type="PROSITE" id="PS00588">
    <property type="entry name" value="FLAGELLA_BB_ROD"/>
    <property type="match status" value="1"/>
</dbReference>
<gene>
    <name evidence="10" type="ordered locus">Taci_1328</name>
</gene>
<dbReference type="Pfam" id="PF00460">
    <property type="entry name" value="Flg_bb_rod"/>
    <property type="match status" value="1"/>
</dbReference>
<dbReference type="NCBIfam" id="TIGR03506">
    <property type="entry name" value="FlgEFG_subfam"/>
    <property type="match status" value="2"/>
</dbReference>
<comment type="similarity">
    <text evidence="2 5">Belongs to the flagella basal body rod proteins family.</text>
</comment>
<dbReference type="STRING" id="525903.Taci_1328"/>
<feature type="domain" description="Flagellar basal-body/hook protein C-terminal" evidence="7">
    <location>
        <begin position="592"/>
        <end position="634"/>
    </location>
</feature>
<dbReference type="InterPro" id="IPR011491">
    <property type="entry name" value="FlgE_D2"/>
</dbReference>
<dbReference type="InterPro" id="IPR053967">
    <property type="entry name" value="LlgE_F_G-like_D1"/>
</dbReference>